<dbReference type="InterPro" id="IPR011047">
    <property type="entry name" value="Quinoprotein_ADH-like_sf"/>
</dbReference>
<dbReference type="Gene3D" id="2.130.10.10">
    <property type="entry name" value="YVTN repeat-like/Quinoprotein amine dehydrogenase"/>
    <property type="match status" value="1"/>
</dbReference>
<dbReference type="Proteomes" id="UP000663873">
    <property type="component" value="Unassembled WGS sequence"/>
</dbReference>
<name>A0A821VIP0_9BILA</name>
<dbReference type="InterPro" id="IPR015943">
    <property type="entry name" value="WD40/YVTN_repeat-like_dom_sf"/>
</dbReference>
<dbReference type="EMBL" id="CAJOBP010097127">
    <property type="protein sequence ID" value="CAF4965469.1"/>
    <property type="molecule type" value="Genomic_DNA"/>
</dbReference>
<sequence>GHCGEIRCMSITNNGMHIVTAAHDRSIRLWERTEEPLILDEEKEQ</sequence>
<dbReference type="SUPFAM" id="SSF50998">
    <property type="entry name" value="Quinoprotein alcohol dehydrogenase-like"/>
    <property type="match status" value="1"/>
</dbReference>
<gene>
    <name evidence="2" type="ORF">UJA718_LOCUS45896</name>
    <name evidence="3" type="ORF">UJA718_LOCUS48466</name>
</gene>
<protein>
    <submittedName>
        <fullName evidence="2">Uncharacterized protein</fullName>
    </submittedName>
</protein>
<organism evidence="2 4">
    <name type="scientific">Rotaria socialis</name>
    <dbReference type="NCBI Taxonomy" id="392032"/>
    <lineage>
        <taxon>Eukaryota</taxon>
        <taxon>Metazoa</taxon>
        <taxon>Spiralia</taxon>
        <taxon>Gnathifera</taxon>
        <taxon>Rotifera</taxon>
        <taxon>Eurotatoria</taxon>
        <taxon>Bdelloidea</taxon>
        <taxon>Philodinida</taxon>
        <taxon>Philodinidae</taxon>
        <taxon>Rotaria</taxon>
    </lineage>
</organism>
<dbReference type="Pfam" id="PF00400">
    <property type="entry name" value="WD40"/>
    <property type="match status" value="1"/>
</dbReference>
<evidence type="ECO:0000313" key="3">
    <source>
        <dbReference type="EMBL" id="CAF4965469.1"/>
    </source>
</evidence>
<dbReference type="EMBL" id="CAJOBP010079316">
    <property type="protein sequence ID" value="CAF4909376.1"/>
    <property type="molecule type" value="Genomic_DNA"/>
</dbReference>
<reference evidence="2" key="1">
    <citation type="submission" date="2021-02" db="EMBL/GenBank/DDBJ databases">
        <authorList>
            <person name="Nowell W R."/>
        </authorList>
    </citation>
    <scope>NUCLEOTIDE SEQUENCE</scope>
</reference>
<keyword evidence="4" id="KW-1185">Reference proteome</keyword>
<dbReference type="AlphaFoldDB" id="A0A821VIP0"/>
<feature type="non-terminal residue" evidence="2">
    <location>
        <position position="1"/>
    </location>
</feature>
<comment type="caution">
    <text evidence="2">The sequence shown here is derived from an EMBL/GenBank/DDBJ whole genome shotgun (WGS) entry which is preliminary data.</text>
</comment>
<evidence type="ECO:0000313" key="2">
    <source>
        <dbReference type="EMBL" id="CAF4909376.1"/>
    </source>
</evidence>
<evidence type="ECO:0000313" key="4">
    <source>
        <dbReference type="Proteomes" id="UP000663873"/>
    </source>
</evidence>
<evidence type="ECO:0000256" key="1">
    <source>
        <dbReference type="PROSITE-ProRule" id="PRU00221"/>
    </source>
</evidence>
<accession>A0A821VIP0</accession>
<dbReference type="PROSITE" id="PS50294">
    <property type="entry name" value="WD_REPEATS_REGION"/>
    <property type="match status" value="1"/>
</dbReference>
<feature type="non-terminal residue" evidence="2">
    <location>
        <position position="45"/>
    </location>
</feature>
<dbReference type="InterPro" id="IPR001680">
    <property type="entry name" value="WD40_rpt"/>
</dbReference>
<dbReference type="PROSITE" id="PS50082">
    <property type="entry name" value="WD_REPEATS_2"/>
    <property type="match status" value="1"/>
</dbReference>
<feature type="repeat" description="WD" evidence="1">
    <location>
        <begin position="1"/>
        <end position="31"/>
    </location>
</feature>
<keyword evidence="1" id="KW-0853">WD repeat</keyword>
<proteinExistence type="predicted"/>